<feature type="compositionally biased region" description="Polar residues" evidence="6">
    <location>
        <begin position="282"/>
        <end position="297"/>
    </location>
</feature>
<sequence length="480" mass="55492">MQSQISKLAIGNTRSWHQQAYLNLVKNTTCLNQLRNQSRSSVRSFVTLKYRPEPTDYNRQQIREERQPTGRLQYVNVGEDKLNGPNKYLYTMPTDPYIASNRINQIIKTSTLDDALNFVNCLPNRLQSTILWNQLIAECASQSKANMAHTLFVRMRKKGLPPNERTFTLLISCFRKSTSPTAGERAKEVLVRMREYNFKPTTIHINALLGVYGKLGQIDNILHNLEDMKDNDIQPDHITYTIALSHCHLLPEGDAVKTVQRLWKEIEDRVELSSETFKQKRTNYSPSQEEENGNGSPVSLLARKAAKVSATERSMKKDRFRLSRETREIPRFLPDDSLITAFLLALSRTAIDSSDLWFGVRTIEKLYGIRPTQVTRMMEEQKMDTEIKANYHLRVTPKSLYGIMRFCGGLGQYKLGEEYCHLALSEDSDLEFDKDCSVVYEWLEREAKKKVATDSKRWRTRKEPATGPIRKSYTFNTRNQ</sequence>
<evidence type="ECO:0008006" key="9">
    <source>
        <dbReference type="Google" id="ProtNLM"/>
    </source>
</evidence>
<evidence type="ECO:0000256" key="2">
    <source>
        <dbReference type="ARBA" id="ARBA00022737"/>
    </source>
</evidence>
<reference evidence="8" key="1">
    <citation type="submission" date="2015-06" db="EMBL/GenBank/DDBJ databases">
        <title>Expansion of signal transduction pathways in fungi by whole-genome duplication.</title>
        <authorList>
            <consortium name="DOE Joint Genome Institute"/>
            <person name="Corrochano L.M."/>
            <person name="Kuo A."/>
            <person name="Marcet-Houben M."/>
            <person name="Polaino S."/>
            <person name="Salamov A."/>
            <person name="Villalobos J.M."/>
            <person name="Alvarez M.I."/>
            <person name="Avalos J."/>
            <person name="Benito E.P."/>
            <person name="Benoit I."/>
            <person name="Burger G."/>
            <person name="Camino L.P."/>
            <person name="Canovas D."/>
            <person name="Cerda-Olmedo E."/>
            <person name="Cheng J.-F."/>
            <person name="Dominguez A."/>
            <person name="Elias M."/>
            <person name="Eslava A.P."/>
            <person name="Glaser F."/>
            <person name="Grimwood J."/>
            <person name="Gutierrez G."/>
            <person name="Heitman J."/>
            <person name="Henrissat B."/>
            <person name="Iturriaga E.A."/>
            <person name="Lang B.F."/>
            <person name="Lavin J.L."/>
            <person name="Lee S."/>
            <person name="Li W."/>
            <person name="Lindquist E."/>
            <person name="Lopez-Garcia S."/>
            <person name="Luque E.M."/>
            <person name="Marcos A.T."/>
            <person name="Martin J."/>
            <person name="McCluskey K."/>
            <person name="Medina H.R."/>
            <person name="Miralles-Duran A."/>
            <person name="Miyazaki A."/>
            <person name="Munoz-Torres E."/>
            <person name="Oguiza J.A."/>
            <person name="Ohm R."/>
            <person name="Olmedo M."/>
            <person name="Orejas M."/>
            <person name="Ortiz-Castellanos L."/>
            <person name="Pisabarro A.G."/>
            <person name="Rodriguez-Romero J."/>
            <person name="Ruiz-Herrera J."/>
            <person name="Ruiz-Vazquez R."/>
            <person name="Sanz C."/>
            <person name="Schackwitz W."/>
            <person name="Schmutz J."/>
            <person name="Shahriari M."/>
            <person name="Shelest E."/>
            <person name="Silva-Franco F."/>
            <person name="Soanes D."/>
            <person name="Syed K."/>
            <person name="Tagua V.G."/>
            <person name="Talbot N.J."/>
            <person name="Thon M."/>
            <person name="De vries R.P."/>
            <person name="Wiebenga A."/>
            <person name="Yadav J.S."/>
            <person name="Braun E.L."/>
            <person name="Baker S."/>
            <person name="Garre V."/>
            <person name="Horwitz B."/>
            <person name="Torres-Martinez S."/>
            <person name="Idnurm A."/>
            <person name="Herrera-Estrella A."/>
            <person name="Gabaldon T."/>
            <person name="Grigoriev I.V."/>
        </authorList>
    </citation>
    <scope>NUCLEOTIDE SEQUENCE [LARGE SCALE GENOMIC DNA]</scope>
    <source>
        <strain evidence="8">NRRL 1555(-)</strain>
    </source>
</reference>
<feature type="repeat" description="PPR" evidence="5">
    <location>
        <begin position="128"/>
        <end position="162"/>
    </location>
</feature>
<dbReference type="PANTHER" id="PTHR47447:SF17">
    <property type="entry name" value="OS12G0638900 PROTEIN"/>
    <property type="match status" value="1"/>
</dbReference>
<evidence type="ECO:0000256" key="4">
    <source>
        <dbReference type="ARBA" id="ARBA00044511"/>
    </source>
</evidence>
<dbReference type="STRING" id="763407.A0A167P323"/>
<protein>
    <recommendedName>
        <fullName evidence="9">Pentacotripeptide-repeat region of PRORP domain-containing protein</fullName>
    </recommendedName>
</protein>
<evidence type="ECO:0000313" key="7">
    <source>
        <dbReference type="EMBL" id="OAD77156.1"/>
    </source>
</evidence>
<gene>
    <name evidence="7" type="ORF">PHYBLDRAFT_68034</name>
</gene>
<dbReference type="NCBIfam" id="TIGR00756">
    <property type="entry name" value="PPR"/>
    <property type="match status" value="1"/>
</dbReference>
<evidence type="ECO:0000313" key="8">
    <source>
        <dbReference type="Proteomes" id="UP000077315"/>
    </source>
</evidence>
<dbReference type="Pfam" id="PF13041">
    <property type="entry name" value="PPR_2"/>
    <property type="match status" value="2"/>
</dbReference>
<feature type="region of interest" description="Disordered" evidence="6">
    <location>
        <begin position="277"/>
        <end position="298"/>
    </location>
</feature>
<keyword evidence="8" id="KW-1185">Reference proteome</keyword>
<dbReference type="InterPro" id="IPR011990">
    <property type="entry name" value="TPR-like_helical_dom_sf"/>
</dbReference>
<organism evidence="7 8">
    <name type="scientific">Phycomyces blakesleeanus (strain ATCC 8743b / DSM 1359 / FGSC 10004 / NBRC 33097 / NRRL 1555)</name>
    <dbReference type="NCBI Taxonomy" id="763407"/>
    <lineage>
        <taxon>Eukaryota</taxon>
        <taxon>Fungi</taxon>
        <taxon>Fungi incertae sedis</taxon>
        <taxon>Mucoromycota</taxon>
        <taxon>Mucoromycotina</taxon>
        <taxon>Mucoromycetes</taxon>
        <taxon>Mucorales</taxon>
        <taxon>Phycomycetaceae</taxon>
        <taxon>Phycomyces</taxon>
    </lineage>
</organism>
<feature type="compositionally biased region" description="Basic and acidic residues" evidence="6">
    <location>
        <begin position="453"/>
        <end position="464"/>
    </location>
</feature>
<dbReference type="PANTHER" id="PTHR47447">
    <property type="entry name" value="OS03G0856100 PROTEIN"/>
    <property type="match status" value="1"/>
</dbReference>
<keyword evidence="2" id="KW-0677">Repeat</keyword>
<dbReference type="PROSITE" id="PS51375">
    <property type="entry name" value="PPR"/>
    <property type="match status" value="1"/>
</dbReference>
<dbReference type="VEuPathDB" id="FungiDB:PHYBLDRAFT_68034"/>
<dbReference type="Proteomes" id="UP000077315">
    <property type="component" value="Unassembled WGS sequence"/>
</dbReference>
<dbReference type="InParanoid" id="A0A167P323"/>
<feature type="region of interest" description="Disordered" evidence="6">
    <location>
        <begin position="453"/>
        <end position="480"/>
    </location>
</feature>
<evidence type="ECO:0000256" key="1">
    <source>
        <dbReference type="ARBA" id="ARBA00006192"/>
    </source>
</evidence>
<evidence type="ECO:0000256" key="3">
    <source>
        <dbReference type="ARBA" id="ARBA00044493"/>
    </source>
</evidence>
<name>A0A167P323_PHYB8</name>
<comment type="function">
    <text evidence="3">Regulates mitochondrial small subunit maturation by controlling 15S rRNA 5'-end processing. Localizes to the 5' precursor of the 15S rRNA in a position that is subsequently occupied by mS47 in the mature yeast mtSSU. Uses structure and sequence-specific RNA recognition, binding to a single-stranded region of the precursor and specifically recognizing bases -6 to -1. The exchange of Ccm1 for mS47 is coupled to the irreversible removal of precursor rRNA that is accompanied by conformational changes of the mitoribosomal proteins uS5m and mS26. These conformational changes signal completion of 5'-end rRNA processing through protection of the mature 5'-end of the 15S rRNA and stabilization of mS47. The removal of the 5' precursor together with the dissociation of Ccm1 may be catalyzed by the 5'-3' exoribonuclease Pet127. Involved in the specific removal of group I introns in mitochondrial encoded transcripts.</text>
</comment>
<evidence type="ECO:0000256" key="5">
    <source>
        <dbReference type="PROSITE-ProRule" id="PRU00708"/>
    </source>
</evidence>
<proteinExistence type="inferred from homology"/>
<dbReference type="RefSeq" id="XP_018295196.1">
    <property type="nucleotide sequence ID" value="XM_018441877.1"/>
</dbReference>
<dbReference type="EMBL" id="KV440975">
    <property type="protein sequence ID" value="OAD77156.1"/>
    <property type="molecule type" value="Genomic_DNA"/>
</dbReference>
<dbReference type="AlphaFoldDB" id="A0A167P323"/>
<comment type="subunit">
    <text evidence="4">Binds to mitochondrial small subunit 15S rRNA.</text>
</comment>
<comment type="similarity">
    <text evidence="1">Belongs to the CCM1 family.</text>
</comment>
<evidence type="ECO:0000256" key="6">
    <source>
        <dbReference type="SAM" id="MobiDB-lite"/>
    </source>
</evidence>
<dbReference type="OrthoDB" id="185373at2759"/>
<dbReference type="GeneID" id="29002783"/>
<dbReference type="InterPro" id="IPR002885">
    <property type="entry name" value="PPR_rpt"/>
</dbReference>
<accession>A0A167P323</accession>
<dbReference type="Gene3D" id="1.25.40.10">
    <property type="entry name" value="Tetratricopeptide repeat domain"/>
    <property type="match status" value="1"/>
</dbReference>